<evidence type="ECO:0000313" key="1">
    <source>
        <dbReference type="Proteomes" id="UP000095280"/>
    </source>
</evidence>
<dbReference type="Proteomes" id="UP000095280">
    <property type="component" value="Unplaced"/>
</dbReference>
<organism evidence="1 2">
    <name type="scientific">Macrostomum lignano</name>
    <dbReference type="NCBI Taxonomy" id="282301"/>
    <lineage>
        <taxon>Eukaryota</taxon>
        <taxon>Metazoa</taxon>
        <taxon>Spiralia</taxon>
        <taxon>Lophotrochozoa</taxon>
        <taxon>Platyhelminthes</taxon>
        <taxon>Rhabditophora</taxon>
        <taxon>Macrostomorpha</taxon>
        <taxon>Macrostomida</taxon>
        <taxon>Macrostomidae</taxon>
        <taxon>Macrostomum</taxon>
    </lineage>
</organism>
<keyword evidence="1" id="KW-1185">Reference proteome</keyword>
<proteinExistence type="predicted"/>
<name>A0A1I8JPL6_9PLAT</name>
<dbReference type="AlphaFoldDB" id="A0A1I8JPL6"/>
<sequence>MVHDAAVRLRRCSNGILRSPWRRRQTRRAWWFSLRPTFCAQSYKAGAWQLYLVVQTTVTILLTLWRGRSAIAVWLP</sequence>
<protein>
    <submittedName>
        <fullName evidence="2">DUF418 domain-containing protein</fullName>
    </submittedName>
</protein>
<reference evidence="2" key="1">
    <citation type="submission" date="2016-11" db="UniProtKB">
        <authorList>
            <consortium name="WormBaseParasite"/>
        </authorList>
    </citation>
    <scope>IDENTIFICATION</scope>
</reference>
<dbReference type="WBParaSite" id="snap_masked-unitig_28796-processed-gene-0.2-mRNA-1">
    <property type="protein sequence ID" value="snap_masked-unitig_28796-processed-gene-0.2-mRNA-1"/>
    <property type="gene ID" value="snap_masked-unitig_28796-processed-gene-0.2"/>
</dbReference>
<evidence type="ECO:0000313" key="2">
    <source>
        <dbReference type="WBParaSite" id="snap_masked-unitig_28796-processed-gene-0.2-mRNA-1"/>
    </source>
</evidence>
<accession>A0A1I8JPL6</accession>